<comment type="caution">
    <text evidence="1">The sequence shown here is derived from an EMBL/GenBank/DDBJ whole genome shotgun (WGS) entry which is preliminary data.</text>
</comment>
<protein>
    <submittedName>
        <fullName evidence="1">Uncharacterized protein</fullName>
    </submittedName>
</protein>
<dbReference type="EMBL" id="JALBCA010000146">
    <property type="protein sequence ID" value="KAI2382079.1"/>
    <property type="molecule type" value="Genomic_DNA"/>
</dbReference>
<reference evidence="1" key="1">
    <citation type="journal article" date="2022" name="bioRxiv">
        <title>Population genetic analysis of Ophidiomyces ophidiicola, the causative agent of snake fungal disease, indicates recent introductions to the USA.</title>
        <authorList>
            <person name="Ladner J.T."/>
            <person name="Palmer J.M."/>
            <person name="Ettinger C.L."/>
            <person name="Stajich J.E."/>
            <person name="Farrell T.M."/>
            <person name="Glorioso B.M."/>
            <person name="Lawson B."/>
            <person name="Price S.J."/>
            <person name="Stengle A.G."/>
            <person name="Grear D.A."/>
            <person name="Lorch J.M."/>
        </authorList>
    </citation>
    <scope>NUCLEOTIDE SEQUENCE</scope>
    <source>
        <strain evidence="1">NWHC 24266-5</strain>
    </source>
</reference>
<proteinExistence type="predicted"/>
<gene>
    <name evidence="1" type="ORF">LOY88_006342</name>
</gene>
<evidence type="ECO:0000313" key="1">
    <source>
        <dbReference type="EMBL" id="KAI2382079.1"/>
    </source>
</evidence>
<name>A0ACB8UP41_9EURO</name>
<accession>A0ACB8UP41</accession>
<sequence>MRLYLIRHAESEHNVARVYAGVTDSALTNHGIIQIERLSCHLRAQGVRFTRVFSSPLQRARMTAEGLCKESDDLQPVLLPILIEKNFGSMEGQSWRSNSTSLPSEPSPHHQEPETASSVTARVKQFIDSFLFPLLQANHETEVVAVVSHGLTLLAMWDTLAALCSGDDLIFGPAPLAQPRHPGWSNTGYMELEVAQYSEKAHEDVFPGVTSQEPAASTGGLPILSDSALVSLKITVYRANERQHLHGLRRTRNGVGSAKHDPQQKRIDHFFPKP</sequence>
<organism evidence="1">
    <name type="scientific">Ophidiomyces ophidiicola</name>
    <dbReference type="NCBI Taxonomy" id="1387563"/>
    <lineage>
        <taxon>Eukaryota</taxon>
        <taxon>Fungi</taxon>
        <taxon>Dikarya</taxon>
        <taxon>Ascomycota</taxon>
        <taxon>Pezizomycotina</taxon>
        <taxon>Eurotiomycetes</taxon>
        <taxon>Eurotiomycetidae</taxon>
        <taxon>Onygenales</taxon>
        <taxon>Onygenaceae</taxon>
        <taxon>Ophidiomyces</taxon>
    </lineage>
</organism>